<keyword evidence="2" id="KW-1185">Reference proteome</keyword>
<proteinExistence type="predicted"/>
<name>A0ABX9XC10_9FLAO</name>
<evidence type="ECO:0000313" key="1">
    <source>
        <dbReference type="EMBL" id="ROH94922.1"/>
    </source>
</evidence>
<protein>
    <recommendedName>
        <fullName evidence="3">Oxidoreductase</fullName>
    </recommendedName>
</protein>
<accession>A0ABX9XC10</accession>
<organism evidence="1 2">
    <name type="scientific">Chryseobacterium cucumeris</name>
    <dbReference type="NCBI Taxonomy" id="1813611"/>
    <lineage>
        <taxon>Bacteria</taxon>
        <taxon>Pseudomonadati</taxon>
        <taxon>Bacteroidota</taxon>
        <taxon>Flavobacteriia</taxon>
        <taxon>Flavobacteriales</taxon>
        <taxon>Weeksellaceae</taxon>
        <taxon>Chryseobacterium group</taxon>
        <taxon>Chryseobacterium</taxon>
    </lineage>
</organism>
<comment type="caution">
    <text evidence="1">The sequence shown here is derived from an EMBL/GenBank/DDBJ whole genome shotgun (WGS) entry which is preliminary data.</text>
</comment>
<reference evidence="1 2" key="1">
    <citation type="submission" date="2018-11" db="EMBL/GenBank/DDBJ databases">
        <title>Proposal to divide the Flavobacteriaceae and reorganize its genera based on Amino Acid Identity values calculated from whole genome sequences.</title>
        <authorList>
            <person name="Nicholson A.C."/>
            <person name="Gulvik C.A."/>
            <person name="Whitney A.M."/>
            <person name="Humrighouse B.W."/>
            <person name="Bell M."/>
            <person name="Holmes B."/>
            <person name="Steigerwalt A."/>
            <person name="Villarma A."/>
            <person name="Sheth M."/>
            <person name="Batra D."/>
            <person name="Pryor J."/>
            <person name="Bernardet J.-F."/>
            <person name="Hugo C."/>
            <person name="Kampfer P."/>
            <person name="Newman J."/>
            <person name="Mcquiston J.R."/>
        </authorList>
    </citation>
    <scope>NUCLEOTIDE SEQUENCE [LARGE SCALE GENOMIC DNA]</scope>
    <source>
        <strain evidence="1 2">G0235</strain>
    </source>
</reference>
<dbReference type="EMBL" id="RJTW01000003">
    <property type="protein sequence ID" value="ROH94922.1"/>
    <property type="molecule type" value="Genomic_DNA"/>
</dbReference>
<gene>
    <name evidence="1" type="ORF">EGI15_03445</name>
</gene>
<evidence type="ECO:0000313" key="2">
    <source>
        <dbReference type="Proteomes" id="UP000281899"/>
    </source>
</evidence>
<evidence type="ECO:0008006" key="3">
    <source>
        <dbReference type="Google" id="ProtNLM"/>
    </source>
</evidence>
<dbReference type="Proteomes" id="UP000281899">
    <property type="component" value="Unassembled WGS sequence"/>
</dbReference>
<sequence>MINTLMLKKIIKPQTVAALLFLPLAIVSCKKEEKKTVTTETHPTNDSVKTAKTEEKIDYTDFNIFSLSVISSAEKDSDMDIFISVSDIYKGEQPIPAAIMKNQRQMTYEERQHFELDAPSRKKLLDGIHLTENDSLYIYEYGSNQLQRMPVSQLKAVAYLSPYSDDQDLDPDSYMMGFQVATHQKTTEYDRYTNAIAYFGNQNPFVDNKMKAVKWQKAGADVSKKYFSHSKLALGKTYQSQYENLTYYLQDYLEEGNIAERKLAVINDRKEKIVEKTFSLAESDGGEFLPLYGIDADEANIFQYTGHLFKGKPPVIFGFIAQSFGCPSINFLDQKEKDFPINCDNRH</sequence>
<dbReference type="RefSeq" id="WP_148045358.1">
    <property type="nucleotide sequence ID" value="NZ_JALRGU010000144.1"/>
</dbReference>